<dbReference type="FunCoup" id="A0A7E6DWK1">
    <property type="interactions" value="729"/>
</dbReference>
<dbReference type="GO" id="GO:0032872">
    <property type="term" value="P:regulation of stress-activated MAPK cascade"/>
    <property type="evidence" value="ECO:0007669"/>
    <property type="project" value="TreeGrafter"/>
</dbReference>
<dbReference type="PANTHER" id="PTHR46874:SF1">
    <property type="entry name" value="TUMOR NECROSIS FACTOR RECEPTOR SUPERFAMILY MEMBER 6"/>
    <property type="match status" value="1"/>
</dbReference>
<dbReference type="Gene3D" id="1.10.533.10">
    <property type="entry name" value="Death Domain, Fas"/>
    <property type="match status" value="1"/>
</dbReference>
<dbReference type="KEGG" id="pdic:114497076"/>
<dbReference type="OrthoDB" id="8848202at2759"/>
<dbReference type="InterPro" id="IPR008063">
    <property type="entry name" value="Fas_rcpt"/>
</dbReference>
<feature type="repeat" description="TNFR-Cys" evidence="20">
    <location>
        <begin position="66"/>
        <end position="109"/>
    </location>
</feature>
<feature type="chain" id="PRO_5029011869" description="Tumor necrosis factor receptor superfamily member 6" evidence="23">
    <location>
        <begin position="20"/>
        <end position="327"/>
    </location>
</feature>
<comment type="subcellular location">
    <subcellularLocation>
        <location evidence="1">Cell membrane</location>
        <topology evidence="1">Single-pass type I membrane protein</topology>
    </subcellularLocation>
    <subcellularLocation>
        <location evidence="2">Membrane raft</location>
    </subcellularLocation>
</comment>
<evidence type="ECO:0000256" key="21">
    <source>
        <dbReference type="SAM" id="MobiDB-lite"/>
    </source>
</evidence>
<protein>
    <recommendedName>
        <fullName evidence="3">Tumor necrosis factor receptor superfamily member 6</fullName>
    </recommendedName>
    <alternativeName>
        <fullName evidence="18">Apo-1 antigen</fullName>
    </alternativeName>
    <alternativeName>
        <fullName evidence="19">Apoptosis-mediating surface antigen FAS</fullName>
    </alternativeName>
    <alternativeName>
        <fullName evidence="17">FASLG receptor</fullName>
    </alternativeName>
</protein>
<dbReference type="PROSITE" id="PS50050">
    <property type="entry name" value="TNFR_NGFR_2"/>
    <property type="match status" value="2"/>
</dbReference>
<feature type="domain" description="Death" evidence="24">
    <location>
        <begin position="220"/>
        <end position="304"/>
    </location>
</feature>
<keyword evidence="8" id="KW-0677">Repeat</keyword>
<evidence type="ECO:0000259" key="25">
    <source>
        <dbReference type="PROSITE" id="PS50050"/>
    </source>
</evidence>
<evidence type="ECO:0000256" key="10">
    <source>
        <dbReference type="ARBA" id="ARBA00022989"/>
    </source>
</evidence>
<dbReference type="InterPro" id="IPR033999">
    <property type="entry name" value="TNFRSF6_N"/>
</dbReference>
<dbReference type="GO" id="GO:0005516">
    <property type="term" value="F:calmodulin binding"/>
    <property type="evidence" value="ECO:0007669"/>
    <property type="project" value="UniProtKB-KW"/>
</dbReference>
<keyword evidence="16" id="KW-0449">Lipoprotein</keyword>
<dbReference type="PROSITE" id="PS50017">
    <property type="entry name" value="DEATH_DOMAIN"/>
    <property type="match status" value="1"/>
</dbReference>
<evidence type="ECO:0000256" key="13">
    <source>
        <dbReference type="ARBA" id="ARBA00023157"/>
    </source>
</evidence>
<comment type="caution">
    <text evidence="20">Lacks conserved residue(s) required for the propagation of feature annotation.</text>
</comment>
<evidence type="ECO:0000256" key="4">
    <source>
        <dbReference type="ARBA" id="ARBA00022475"/>
    </source>
</evidence>
<reference evidence="27" key="1">
    <citation type="submission" date="2025-08" db="UniProtKB">
        <authorList>
            <consortium name="RefSeq"/>
        </authorList>
    </citation>
    <scope>IDENTIFICATION</scope>
    <source>
        <tissue evidence="27">Muscle</tissue>
    </source>
</reference>
<keyword evidence="10 22" id="KW-1133">Transmembrane helix</keyword>
<gene>
    <name evidence="27" type="primary">FAS</name>
</gene>
<organism evidence="26 27">
    <name type="scientific">Phyllostomus discolor</name>
    <name type="common">pale spear-nosed bat</name>
    <dbReference type="NCBI Taxonomy" id="89673"/>
    <lineage>
        <taxon>Eukaryota</taxon>
        <taxon>Metazoa</taxon>
        <taxon>Chordata</taxon>
        <taxon>Craniata</taxon>
        <taxon>Vertebrata</taxon>
        <taxon>Euteleostomi</taxon>
        <taxon>Mammalia</taxon>
        <taxon>Eutheria</taxon>
        <taxon>Laurasiatheria</taxon>
        <taxon>Chiroptera</taxon>
        <taxon>Yangochiroptera</taxon>
        <taxon>Phyllostomidae</taxon>
        <taxon>Phyllostominae</taxon>
        <taxon>Phyllostomus</taxon>
    </lineage>
</organism>
<evidence type="ECO:0000256" key="11">
    <source>
        <dbReference type="ARBA" id="ARBA00023136"/>
    </source>
</evidence>
<dbReference type="GO" id="GO:0005031">
    <property type="term" value="F:tumor necrosis factor receptor activity"/>
    <property type="evidence" value="ECO:0007669"/>
    <property type="project" value="TreeGrafter"/>
</dbReference>
<dbReference type="CDD" id="cd08316">
    <property type="entry name" value="Death_FAS_TNFRSF6"/>
    <property type="match status" value="1"/>
</dbReference>
<evidence type="ECO:0000256" key="22">
    <source>
        <dbReference type="SAM" id="Phobius"/>
    </source>
</evidence>
<keyword evidence="14 27" id="KW-0675">Receptor</keyword>
<keyword evidence="4" id="KW-1003">Cell membrane</keyword>
<dbReference type="GO" id="GO:0045121">
    <property type="term" value="C:membrane raft"/>
    <property type="evidence" value="ECO:0007669"/>
    <property type="project" value="UniProtKB-SubCell"/>
</dbReference>
<keyword evidence="26" id="KW-1185">Reference proteome</keyword>
<evidence type="ECO:0000259" key="24">
    <source>
        <dbReference type="PROSITE" id="PS50017"/>
    </source>
</evidence>
<dbReference type="CTD" id="355"/>
<dbReference type="CDD" id="cd10579">
    <property type="entry name" value="TNFRSF6"/>
    <property type="match status" value="1"/>
</dbReference>
<dbReference type="GO" id="GO:0031265">
    <property type="term" value="C:CD95 death-inducing signaling complex"/>
    <property type="evidence" value="ECO:0007669"/>
    <property type="project" value="TreeGrafter"/>
</dbReference>
<dbReference type="FunFam" id="2.10.50.10:FF:000021">
    <property type="entry name" value="Tumor necrosis factor receptor superfamily member 6"/>
    <property type="match status" value="1"/>
</dbReference>
<evidence type="ECO:0000256" key="20">
    <source>
        <dbReference type="PROSITE-ProRule" id="PRU00206"/>
    </source>
</evidence>
<dbReference type="InterPro" id="IPR011029">
    <property type="entry name" value="DEATH-like_dom_sf"/>
</dbReference>
<keyword evidence="13" id="KW-1015">Disulfide bond</keyword>
<sequence>MFPVGVLLPLILTFELLESSQNVTKREAGCPAGQQREGEFCCQPCPPGERKRSDCKANGDKLFCEPCPEGQEYTDTKHYSDKCRRCKTCDGEQGLEVEINCTTTQNTKCRCKPNFFCNTPLCEHCDPCSTCKYGVDEKCTPTHDTKCKEGPRTDLLWLLLPLGILIAGLIYCCKFSLCSNCTLKYSTEEEKYTRFSVMVISFKKNKFSEAILFLSDINLNDYIITIAEKMTINQVKEFVRKNGINEAKIDEIKHNNPTDTAEQKVQLLRNWYQLHGKKDAYSTLIKGLQKANLHALVEEIQGTIQKDNADKHENANSNEENESQILV</sequence>
<dbReference type="Proteomes" id="UP000504628">
    <property type="component" value="Chromosome 5"/>
</dbReference>
<dbReference type="PANTHER" id="PTHR46874">
    <property type="entry name" value="TUMOR NECROSIS FACTOR RECEPTOR SUPERFAMILY MEMBER 6"/>
    <property type="match status" value="1"/>
</dbReference>
<evidence type="ECO:0000256" key="6">
    <source>
        <dbReference type="ARBA" id="ARBA00022703"/>
    </source>
</evidence>
<keyword evidence="6" id="KW-0053">Apoptosis</keyword>
<dbReference type="SUPFAM" id="SSF47986">
    <property type="entry name" value="DEATH domain"/>
    <property type="match status" value="1"/>
</dbReference>
<dbReference type="InterPro" id="IPR000488">
    <property type="entry name" value="Death_dom"/>
</dbReference>
<dbReference type="SMART" id="SM00208">
    <property type="entry name" value="TNFR"/>
    <property type="match status" value="3"/>
</dbReference>
<dbReference type="GeneID" id="114497076"/>
<dbReference type="GO" id="GO:0043066">
    <property type="term" value="P:negative regulation of apoptotic process"/>
    <property type="evidence" value="ECO:0007669"/>
    <property type="project" value="TreeGrafter"/>
</dbReference>
<evidence type="ECO:0000256" key="8">
    <source>
        <dbReference type="ARBA" id="ARBA00022737"/>
    </source>
</evidence>
<feature type="domain" description="TNFR-Cys" evidence="25">
    <location>
        <begin position="110"/>
        <end position="147"/>
    </location>
</feature>
<evidence type="ECO:0000256" key="7">
    <source>
        <dbReference type="ARBA" id="ARBA00022729"/>
    </source>
</evidence>
<accession>A0A7E6DWK1</accession>
<dbReference type="GO" id="GO:0006924">
    <property type="term" value="P:activation-induced cell death of T cells"/>
    <property type="evidence" value="ECO:0007669"/>
    <property type="project" value="TreeGrafter"/>
</dbReference>
<keyword evidence="7 23" id="KW-0732">Signal</keyword>
<dbReference type="GO" id="GO:0097192">
    <property type="term" value="P:extrinsic apoptotic signaling pathway in absence of ligand"/>
    <property type="evidence" value="ECO:0007669"/>
    <property type="project" value="TreeGrafter"/>
</dbReference>
<keyword evidence="5 22" id="KW-0812">Transmembrane</keyword>
<feature type="domain" description="TNFR-Cys" evidence="25">
    <location>
        <begin position="66"/>
        <end position="109"/>
    </location>
</feature>
<dbReference type="InterPro" id="IPR033998">
    <property type="entry name" value="TNFRSF6_death"/>
</dbReference>
<evidence type="ECO:0000256" key="17">
    <source>
        <dbReference type="ARBA" id="ARBA00030181"/>
    </source>
</evidence>
<dbReference type="Pfam" id="PF00020">
    <property type="entry name" value="TNFR_c6"/>
    <property type="match status" value="1"/>
</dbReference>
<dbReference type="GO" id="GO:0006955">
    <property type="term" value="P:immune response"/>
    <property type="evidence" value="ECO:0007669"/>
    <property type="project" value="InterPro"/>
</dbReference>
<dbReference type="RefSeq" id="XP_035883409.1">
    <property type="nucleotide sequence ID" value="XM_036027516.1"/>
</dbReference>
<feature type="transmembrane region" description="Helical" evidence="22">
    <location>
        <begin position="155"/>
        <end position="177"/>
    </location>
</feature>
<keyword evidence="9" id="KW-0112">Calmodulin-binding</keyword>
<keyword evidence="12" id="KW-0564">Palmitate</keyword>
<proteinExistence type="predicted"/>
<dbReference type="Gene3D" id="2.10.50.10">
    <property type="entry name" value="Tumor Necrosis Factor Receptor, subunit A, domain 2"/>
    <property type="match status" value="2"/>
</dbReference>
<evidence type="ECO:0000256" key="9">
    <source>
        <dbReference type="ARBA" id="ARBA00022860"/>
    </source>
</evidence>
<evidence type="ECO:0000256" key="18">
    <source>
        <dbReference type="ARBA" id="ARBA00032338"/>
    </source>
</evidence>
<keyword evidence="11 22" id="KW-0472">Membrane</keyword>
<evidence type="ECO:0000256" key="16">
    <source>
        <dbReference type="ARBA" id="ARBA00023288"/>
    </source>
</evidence>
<evidence type="ECO:0000313" key="26">
    <source>
        <dbReference type="Proteomes" id="UP000504628"/>
    </source>
</evidence>
<evidence type="ECO:0000256" key="19">
    <source>
        <dbReference type="ARBA" id="ARBA00032502"/>
    </source>
</evidence>
<evidence type="ECO:0000256" key="1">
    <source>
        <dbReference type="ARBA" id="ARBA00004251"/>
    </source>
</evidence>
<dbReference type="InParanoid" id="A0A7E6DWK1"/>
<evidence type="ECO:0000256" key="23">
    <source>
        <dbReference type="SAM" id="SignalP"/>
    </source>
</evidence>
<evidence type="ECO:0000256" key="3">
    <source>
        <dbReference type="ARBA" id="ARBA00015761"/>
    </source>
</evidence>
<feature type="signal peptide" evidence="23">
    <location>
        <begin position="1"/>
        <end position="19"/>
    </location>
</feature>
<dbReference type="AlphaFoldDB" id="A0A7E6DWK1"/>
<evidence type="ECO:0000256" key="14">
    <source>
        <dbReference type="ARBA" id="ARBA00023170"/>
    </source>
</evidence>
<evidence type="ECO:0000313" key="27">
    <source>
        <dbReference type="RefSeq" id="XP_035883409.1"/>
    </source>
</evidence>
<feature type="region of interest" description="Disordered" evidence="21">
    <location>
        <begin position="307"/>
        <end position="327"/>
    </location>
</feature>
<dbReference type="GO" id="GO:0097527">
    <property type="term" value="P:necroptotic signaling pathway"/>
    <property type="evidence" value="ECO:0007669"/>
    <property type="project" value="TreeGrafter"/>
</dbReference>
<keyword evidence="15" id="KW-0325">Glycoprotein</keyword>
<dbReference type="Pfam" id="PF00531">
    <property type="entry name" value="Death"/>
    <property type="match status" value="1"/>
</dbReference>
<dbReference type="SUPFAM" id="SSF57586">
    <property type="entry name" value="TNF receptor-like"/>
    <property type="match status" value="2"/>
</dbReference>
<dbReference type="SMART" id="SM00005">
    <property type="entry name" value="DEATH"/>
    <property type="match status" value="1"/>
</dbReference>
<dbReference type="GO" id="GO:0097049">
    <property type="term" value="P:motor neuron apoptotic process"/>
    <property type="evidence" value="ECO:0007669"/>
    <property type="project" value="TreeGrafter"/>
</dbReference>
<dbReference type="GO" id="GO:0009897">
    <property type="term" value="C:external side of plasma membrane"/>
    <property type="evidence" value="ECO:0007669"/>
    <property type="project" value="TreeGrafter"/>
</dbReference>
<evidence type="ECO:0000256" key="12">
    <source>
        <dbReference type="ARBA" id="ARBA00023139"/>
    </source>
</evidence>
<dbReference type="InterPro" id="IPR001368">
    <property type="entry name" value="TNFR/NGFR_Cys_rich_reg"/>
</dbReference>
<dbReference type="PRINTS" id="PR01680">
    <property type="entry name" value="TNFACTORR6"/>
</dbReference>
<evidence type="ECO:0000256" key="5">
    <source>
        <dbReference type="ARBA" id="ARBA00022692"/>
    </source>
</evidence>
<feature type="repeat" description="TNFR-Cys" evidence="20">
    <location>
        <begin position="110"/>
        <end position="147"/>
    </location>
</feature>
<name>A0A7E6DWK1_9CHIR</name>
<evidence type="ECO:0000256" key="2">
    <source>
        <dbReference type="ARBA" id="ARBA00004285"/>
    </source>
</evidence>
<evidence type="ECO:0000256" key="15">
    <source>
        <dbReference type="ARBA" id="ARBA00023180"/>
    </source>
</evidence>